<keyword evidence="10" id="KW-1185">Reference proteome</keyword>
<dbReference type="Gene3D" id="2.40.50.1070">
    <property type="match status" value="1"/>
</dbReference>
<dbReference type="GO" id="GO:0008168">
    <property type="term" value="F:methyltransferase activity"/>
    <property type="evidence" value="ECO:0007669"/>
    <property type="project" value="UniProtKB-KW"/>
</dbReference>
<dbReference type="Pfam" id="PF01938">
    <property type="entry name" value="TRAM"/>
    <property type="match status" value="1"/>
</dbReference>
<dbReference type="PROSITE" id="PS50926">
    <property type="entry name" value="TRAM"/>
    <property type="match status" value="1"/>
</dbReference>
<feature type="active site" evidence="7">
    <location>
        <position position="364"/>
    </location>
</feature>
<dbReference type="CDD" id="cd02440">
    <property type="entry name" value="AdoMet_MTases"/>
    <property type="match status" value="1"/>
</dbReference>
<evidence type="ECO:0000313" key="10">
    <source>
        <dbReference type="Proteomes" id="UP001210720"/>
    </source>
</evidence>
<dbReference type="InterPro" id="IPR029063">
    <property type="entry name" value="SAM-dependent_MTases_sf"/>
</dbReference>
<dbReference type="InterPro" id="IPR012340">
    <property type="entry name" value="NA-bd_OB-fold"/>
</dbReference>
<evidence type="ECO:0000256" key="6">
    <source>
        <dbReference type="PROSITE-ProRule" id="PRU01024"/>
    </source>
</evidence>
<evidence type="ECO:0000259" key="8">
    <source>
        <dbReference type="PROSITE" id="PS50926"/>
    </source>
</evidence>
<feature type="domain" description="TRAM" evidence="8">
    <location>
        <begin position="1"/>
        <end position="51"/>
    </location>
</feature>
<dbReference type="EMBL" id="JAQIOY010000001">
    <property type="protein sequence ID" value="MDA7423431.1"/>
    <property type="molecule type" value="Genomic_DNA"/>
</dbReference>
<keyword evidence="5" id="KW-0411">Iron-sulfur</keyword>
<evidence type="ECO:0000256" key="5">
    <source>
        <dbReference type="ARBA" id="ARBA00023014"/>
    </source>
</evidence>
<dbReference type="RefSeq" id="WP_271430784.1">
    <property type="nucleotide sequence ID" value="NZ_JAQIOY010000001.1"/>
</dbReference>
<protein>
    <submittedName>
        <fullName evidence="9">Class I SAM-dependent RNA methyltransferase</fullName>
    </submittedName>
</protein>
<evidence type="ECO:0000256" key="1">
    <source>
        <dbReference type="ARBA" id="ARBA00022485"/>
    </source>
</evidence>
<comment type="caution">
    <text evidence="9">The sequence shown here is derived from an EMBL/GenBank/DDBJ whole genome shotgun (WGS) entry which is preliminary data.</text>
</comment>
<feature type="binding site" evidence="6">
    <location>
        <position position="290"/>
    </location>
    <ligand>
        <name>S-adenosyl-L-methionine</name>
        <dbReference type="ChEBI" id="CHEBI:59789"/>
    </ligand>
</feature>
<dbReference type="Pfam" id="PF05958">
    <property type="entry name" value="tRNA_U5-meth_tr"/>
    <property type="match status" value="1"/>
</dbReference>
<organism evidence="9 10">
    <name type="scientific">Thalassococcus lentus</name>
    <dbReference type="NCBI Taxonomy" id="1210524"/>
    <lineage>
        <taxon>Bacteria</taxon>
        <taxon>Pseudomonadati</taxon>
        <taxon>Pseudomonadota</taxon>
        <taxon>Alphaproteobacteria</taxon>
        <taxon>Rhodobacterales</taxon>
        <taxon>Roseobacteraceae</taxon>
        <taxon>Thalassococcus</taxon>
    </lineage>
</organism>
<keyword evidence="4 6" id="KW-0949">S-adenosyl-L-methionine</keyword>
<name>A0ABT4XNB0_9RHOB</name>
<dbReference type="Gene3D" id="2.40.50.140">
    <property type="entry name" value="Nucleic acid-binding proteins"/>
    <property type="match status" value="1"/>
</dbReference>
<feature type="binding site" evidence="6">
    <location>
        <position position="243"/>
    </location>
    <ligand>
        <name>S-adenosyl-L-methionine</name>
        <dbReference type="ChEBI" id="CHEBI:59789"/>
    </ligand>
</feature>
<dbReference type="InterPro" id="IPR002792">
    <property type="entry name" value="TRAM_dom"/>
</dbReference>
<evidence type="ECO:0000256" key="4">
    <source>
        <dbReference type="ARBA" id="ARBA00022691"/>
    </source>
</evidence>
<dbReference type="PANTHER" id="PTHR11061">
    <property type="entry name" value="RNA M5U METHYLTRANSFERASE"/>
    <property type="match status" value="1"/>
</dbReference>
<keyword evidence="1" id="KW-0004">4Fe-4S</keyword>
<sequence length="408" mass="43289">MQVKIDRLGHLGDGIAHTDEMGVVYVPGGLPGEVAEGAVERGVMLAPKIVTPVPERIKAPCSHAKSCGGCQLQHASESFTAQWKEMVVRRALEAQGLEAEVLPCITSPSHSRRRASFSAKRTKKGALAGFHQKNSDVIVAVPNCTLVTPALVSSLKMVEALAVLGASRKHELSVQVTECLTGLDVAVTGGKPVDSAFRSALADLAREYDLARIAWDDEVLARRPATQRFGEADVVPPPGAFLQATRSGEAALLKGVLTAVQGAKRVADLFAGCGTFALPLAQNAEVLAVEGDKAMVQALDHGWRNAKGLKKVTSHSRDLFRNPLLPDEFAKIDAVVVDPPRAGAEAQIAQLAKSRIGQIAHVSCNPVTFARDCATLVAAGYRLGPVQVVDQFRWSTHVEVVAGLTFEG</sequence>
<evidence type="ECO:0000256" key="2">
    <source>
        <dbReference type="ARBA" id="ARBA00022603"/>
    </source>
</evidence>
<dbReference type="GO" id="GO:0032259">
    <property type="term" value="P:methylation"/>
    <property type="evidence" value="ECO:0007669"/>
    <property type="project" value="UniProtKB-KW"/>
</dbReference>
<dbReference type="SUPFAM" id="SSF53335">
    <property type="entry name" value="S-adenosyl-L-methionine-dependent methyltransferases"/>
    <property type="match status" value="1"/>
</dbReference>
<dbReference type="Gene3D" id="3.40.50.150">
    <property type="entry name" value="Vaccinia Virus protein VP39"/>
    <property type="match status" value="1"/>
</dbReference>
<comment type="similarity">
    <text evidence="6">Belongs to the class I-like SAM-binding methyltransferase superfamily. RNA M5U methyltransferase family.</text>
</comment>
<dbReference type="InterPro" id="IPR030390">
    <property type="entry name" value="MeTrfase_TrmA_AS"/>
</dbReference>
<keyword evidence="3 6" id="KW-0808">Transferase</keyword>
<accession>A0ABT4XNB0</accession>
<dbReference type="PANTHER" id="PTHR11061:SF49">
    <property type="entry name" value="23S RRNA (URACIL(1939)-C(5))-METHYLTRANSFERASE RLMD"/>
    <property type="match status" value="1"/>
</dbReference>
<gene>
    <name evidence="9" type="ORF">PFY00_01705</name>
</gene>
<feature type="active site" description="Nucleophile" evidence="6">
    <location>
        <position position="364"/>
    </location>
</feature>
<feature type="binding site" evidence="6">
    <location>
        <position position="270"/>
    </location>
    <ligand>
        <name>S-adenosyl-L-methionine</name>
        <dbReference type="ChEBI" id="CHEBI:59789"/>
    </ligand>
</feature>
<dbReference type="Proteomes" id="UP001210720">
    <property type="component" value="Unassembled WGS sequence"/>
</dbReference>
<evidence type="ECO:0000256" key="7">
    <source>
        <dbReference type="PROSITE-ProRule" id="PRU10015"/>
    </source>
</evidence>
<proteinExistence type="inferred from homology"/>
<keyword evidence="2 6" id="KW-0489">Methyltransferase</keyword>
<evidence type="ECO:0000313" key="9">
    <source>
        <dbReference type="EMBL" id="MDA7423431.1"/>
    </source>
</evidence>
<reference evidence="9 10" key="1">
    <citation type="submission" date="2023-01" db="EMBL/GenBank/DDBJ databases">
        <title>Thalassococcus onchidii sp. nov., isolated from a marine invertebrate from the South China Sea.</title>
        <authorList>
            <person name="Xu S."/>
            <person name="Liu Z."/>
            <person name="Xu Y."/>
        </authorList>
    </citation>
    <scope>NUCLEOTIDE SEQUENCE [LARGE SCALE GENOMIC DNA]</scope>
    <source>
        <strain evidence="9 10">KCTC 32084</strain>
    </source>
</reference>
<evidence type="ECO:0000256" key="3">
    <source>
        <dbReference type="ARBA" id="ARBA00022679"/>
    </source>
</evidence>
<dbReference type="InterPro" id="IPR010280">
    <property type="entry name" value="U5_MeTrfase_fam"/>
</dbReference>
<dbReference type="PROSITE" id="PS01230">
    <property type="entry name" value="TRMA_1"/>
    <property type="match status" value="1"/>
</dbReference>
<feature type="binding site" evidence="6">
    <location>
        <position position="338"/>
    </location>
    <ligand>
        <name>S-adenosyl-L-methionine</name>
        <dbReference type="ChEBI" id="CHEBI:59789"/>
    </ligand>
</feature>
<keyword evidence="1" id="KW-0408">Iron</keyword>
<dbReference type="PROSITE" id="PS51687">
    <property type="entry name" value="SAM_MT_RNA_M5U"/>
    <property type="match status" value="1"/>
</dbReference>
<keyword evidence="1" id="KW-0479">Metal-binding</keyword>